<dbReference type="AlphaFoldDB" id="A0A8H6HUI1"/>
<evidence type="ECO:0000313" key="3">
    <source>
        <dbReference type="Proteomes" id="UP000521943"/>
    </source>
</evidence>
<feature type="compositionally biased region" description="Polar residues" evidence="1">
    <location>
        <begin position="55"/>
        <end position="67"/>
    </location>
</feature>
<evidence type="ECO:0000256" key="1">
    <source>
        <dbReference type="SAM" id="MobiDB-lite"/>
    </source>
</evidence>
<keyword evidence="3" id="KW-1185">Reference proteome</keyword>
<name>A0A8H6HUI1_9AGAR</name>
<sequence length="102" mass="11046">MSGCIKAPRAEYDSKGFEGRTRGVSFSRNTKNPKYHTANATTFRKIQPCPPSGLKPNQTAEGPTQTKLKLAAPNPHTPAPSLQPPKAAHWGRTSPATPRPTR</sequence>
<reference evidence="2 3" key="1">
    <citation type="submission" date="2020-07" db="EMBL/GenBank/DDBJ databases">
        <title>Comparative genomics of pyrophilous fungi reveals a link between fire events and developmental genes.</title>
        <authorList>
            <consortium name="DOE Joint Genome Institute"/>
            <person name="Steindorff A.S."/>
            <person name="Carver A."/>
            <person name="Calhoun S."/>
            <person name="Stillman K."/>
            <person name="Liu H."/>
            <person name="Lipzen A."/>
            <person name="Pangilinan J."/>
            <person name="Labutti K."/>
            <person name="Bruns T.D."/>
            <person name="Grigoriev I.V."/>
        </authorList>
    </citation>
    <scope>NUCLEOTIDE SEQUENCE [LARGE SCALE GENOMIC DNA]</scope>
    <source>
        <strain evidence="2 3">CBS 144469</strain>
    </source>
</reference>
<feature type="region of interest" description="Disordered" evidence="1">
    <location>
        <begin position="44"/>
        <end position="102"/>
    </location>
</feature>
<organism evidence="2 3">
    <name type="scientific">Ephemerocybe angulata</name>
    <dbReference type="NCBI Taxonomy" id="980116"/>
    <lineage>
        <taxon>Eukaryota</taxon>
        <taxon>Fungi</taxon>
        <taxon>Dikarya</taxon>
        <taxon>Basidiomycota</taxon>
        <taxon>Agaricomycotina</taxon>
        <taxon>Agaricomycetes</taxon>
        <taxon>Agaricomycetidae</taxon>
        <taxon>Agaricales</taxon>
        <taxon>Agaricineae</taxon>
        <taxon>Psathyrellaceae</taxon>
        <taxon>Ephemerocybe</taxon>
    </lineage>
</organism>
<evidence type="ECO:0000313" key="2">
    <source>
        <dbReference type="EMBL" id="KAF6753100.1"/>
    </source>
</evidence>
<gene>
    <name evidence="2" type="ORF">DFP72DRAFT_1046893</name>
</gene>
<dbReference type="Proteomes" id="UP000521943">
    <property type="component" value="Unassembled WGS sequence"/>
</dbReference>
<dbReference type="EMBL" id="JACGCI010000041">
    <property type="protein sequence ID" value="KAF6753100.1"/>
    <property type="molecule type" value="Genomic_DNA"/>
</dbReference>
<protein>
    <submittedName>
        <fullName evidence="2">Uncharacterized protein</fullName>
    </submittedName>
</protein>
<proteinExistence type="predicted"/>
<accession>A0A8H6HUI1</accession>
<comment type="caution">
    <text evidence="2">The sequence shown here is derived from an EMBL/GenBank/DDBJ whole genome shotgun (WGS) entry which is preliminary data.</text>
</comment>